<dbReference type="Proteomes" id="UP001168823">
    <property type="component" value="Unassembled WGS sequence"/>
</dbReference>
<dbReference type="InterPro" id="IPR001650">
    <property type="entry name" value="Helicase_C-like"/>
</dbReference>
<dbReference type="Pfam" id="PF04851">
    <property type="entry name" value="ResIII"/>
    <property type="match status" value="1"/>
</dbReference>
<dbReference type="InterPro" id="IPR050742">
    <property type="entry name" value="Helicase_Restrict-Modif_Enz"/>
</dbReference>
<keyword evidence="4" id="KW-1185">Reference proteome</keyword>
<reference evidence="3" key="1">
    <citation type="submission" date="2023-07" db="EMBL/GenBank/DDBJ databases">
        <title>Mycolicibacterium sp. nov., a novel bacterial species.</title>
        <authorList>
            <person name="Cao Y."/>
        </authorList>
    </citation>
    <scope>NUCLEOTIDE SEQUENCE</scope>
    <source>
        <strain evidence="3">KC 300</strain>
    </source>
</reference>
<evidence type="ECO:0000259" key="1">
    <source>
        <dbReference type="PROSITE" id="PS51192"/>
    </source>
</evidence>
<feature type="domain" description="Helicase ATP-binding" evidence="1">
    <location>
        <begin position="1154"/>
        <end position="1329"/>
    </location>
</feature>
<proteinExistence type="predicted"/>
<dbReference type="Gene3D" id="3.40.50.300">
    <property type="entry name" value="P-loop containing nucleotide triphosphate hydrolases"/>
    <property type="match status" value="2"/>
</dbReference>
<feature type="domain" description="Helicase C-terminal" evidence="2">
    <location>
        <begin position="1401"/>
        <end position="1546"/>
    </location>
</feature>
<dbReference type="NCBIfam" id="NF047352">
    <property type="entry name" value="P_loop_sacsin"/>
    <property type="match status" value="1"/>
</dbReference>
<dbReference type="PROSITE" id="PS51192">
    <property type="entry name" value="HELICASE_ATP_BIND_1"/>
    <property type="match status" value="1"/>
</dbReference>
<evidence type="ECO:0000313" key="3">
    <source>
        <dbReference type="EMBL" id="MDO3634455.1"/>
    </source>
</evidence>
<dbReference type="SMART" id="SM00490">
    <property type="entry name" value="HELICc"/>
    <property type="match status" value="1"/>
</dbReference>
<protein>
    <submittedName>
        <fullName evidence="3">DEAD/DEAH box helicase family protein</fullName>
    </submittedName>
</protein>
<dbReference type="SUPFAM" id="SSF55874">
    <property type="entry name" value="ATPase domain of HSP90 chaperone/DNA topoisomerase II/histidine kinase"/>
    <property type="match status" value="1"/>
</dbReference>
<dbReference type="RefSeq" id="WP_302912593.1">
    <property type="nucleotide sequence ID" value="NZ_JAUMSQ010000005.1"/>
</dbReference>
<dbReference type="SMART" id="SM00487">
    <property type="entry name" value="DEXDc"/>
    <property type="match status" value="1"/>
</dbReference>
<dbReference type="InterPro" id="IPR014001">
    <property type="entry name" value="Helicase_ATP-bd"/>
</dbReference>
<dbReference type="SUPFAM" id="SSF52540">
    <property type="entry name" value="P-loop containing nucleoside triphosphate hydrolases"/>
    <property type="match status" value="1"/>
</dbReference>
<keyword evidence="3" id="KW-0067">ATP-binding</keyword>
<keyword evidence="3" id="KW-0547">Nucleotide-binding</keyword>
<dbReference type="InterPro" id="IPR036890">
    <property type="entry name" value="HATPase_C_sf"/>
</dbReference>
<gene>
    <name evidence="3" type="ORF">Q2100_01695</name>
</gene>
<sequence>MVDSNNRSLQSYSAKPEWLEEHAHIEEGIAEGGYGHRQVYELVQNGADAMVHRAGGRIEVVLTDTHLYCANEGDPIDQSGLEALLGSNMSRKRGDEIGRFGLGFKSVLAVTNEPEFFSRPVSLRFSESYSRDQIGRGMSNADKLPLPILRLGEPLDAAAEAERDVELARLMTWAITVVRLKRDVDRDTSWLADDLAGFPAQFLLFTRHVSELILDDRVAGKKRSIHVQRGGEEVRLVEGDDDQVWRVFRKVVEPTPEARKDAGARAERDRLPIDWAVPTSGPSVIGKFWAFFPTTFETTLSGILNAPWKTNPDRENLLVGPFNEYLLDVAAELVVDNLHNVSSAADPGKHIDRMPARGREARGWADRRITERVYELAARRESLPDQRGHLALPSSLRLHPERVPADALAEWCSFDFRPHRWVHASADTRERRPRVERLLEAALNADGEQTPPVATYTEWLEALVSTGTAEASAGALRVAEMLKSQISPFDFEEVKAARIVLTASGELVAPDRNRLFIGGQPDISDTAQVDERLVDGSFAERVLRETFGIADVDRSAELAAYIATRSDDPQFWPTVWTRITDMPADQAKAVLLRTYLPGDVHVRTLAGDFQPLNAVLLAGPIVDAGGADPEYTLDEQWHSSALELLRELGATDLPRPDRSDFDSGPTGWYASYLDFVRDRMRATGAIVRVDTELVSDHTAIPSHIELLPHLNEDARARLTSEILRLHPDQHFWAWRQLAGRAESVMAPAPAVWLAKEAGVITTTQGLQPVWAAVAATLSRFERILPVSRLSAESTKALSLPDEIADCRPQILQKGLELLSAETDDDVIGRFSSAVASILPAPSTLRCRVGAMHDNRPVGEITPIANPDLYQQLRNIDTPIVLVSTQADADQLVDRWHLRREGDLITTEINFQLCAPEVPLIEEFPALRVLPAMAAHRAVTLLRCSELSRTVRAAAGQTSQTIDRAASDTHIYWLAKDPADPTNDDPELLRWATSQFGVALSDQQIAALLQNKKDEAQRKLVESIREQPDHVSRILACIGGERLRRFVPASLIDAVEEQGRPADDRTVAEMALAVHGVDILREAKDVLELRGLDPPIQWAGGRAAQEFVRNLGFPREYAGFPEERLEQVHEAYGPIDLKPLHDFQFTVSQRFRDVLRSREKTKRAMLSLPTGAGKTRVAVQSLVEHFRDGEIDGPVLWIAQSEELCEQAVQAWAEVWRAIGPPKKLTIGRLWDANSAEPVVGQPHVVVATIQKLATSVIEQERYEWLSQAAVVVIDEAHRGATTPTTTKLLRWLGLEARGDDRCPLVGLTATPFIGANEELTKILASRYGRERLDTGLFPEDDTEQLISLLQERRILARAEHARIDGVDIDLNADQMAELENFQRLPRSVEAELGMNAARNSGLVDHIKAQPDDWQILVFAASVENAQTLAALLALEGISAAAITAETRSGVRRLYVQKFKDREVRVLTNYGTLTTGFDAPEVRAVYVGRPTYSPNLYLQMIGRGLRGPANGGTEECLIVDVEDNVRMYGGKLAFTDFEFLWNEQTSA</sequence>
<dbReference type="InterPro" id="IPR006935">
    <property type="entry name" value="Helicase/UvrB_N"/>
</dbReference>
<dbReference type="Pfam" id="PF00271">
    <property type="entry name" value="Helicase_C"/>
    <property type="match status" value="1"/>
</dbReference>
<dbReference type="PANTHER" id="PTHR47396:SF1">
    <property type="entry name" value="ATP-DEPENDENT HELICASE IRC3-RELATED"/>
    <property type="match status" value="1"/>
</dbReference>
<organism evidence="3 4">
    <name type="scientific">Mycolicibacterium arseniciresistens</name>
    <dbReference type="NCBI Taxonomy" id="3062257"/>
    <lineage>
        <taxon>Bacteria</taxon>
        <taxon>Bacillati</taxon>
        <taxon>Actinomycetota</taxon>
        <taxon>Actinomycetes</taxon>
        <taxon>Mycobacteriales</taxon>
        <taxon>Mycobacteriaceae</taxon>
        <taxon>Mycolicibacterium</taxon>
    </lineage>
</organism>
<comment type="caution">
    <text evidence="3">The sequence shown here is derived from an EMBL/GenBank/DDBJ whole genome shotgun (WGS) entry which is preliminary data.</text>
</comment>
<dbReference type="PROSITE" id="PS51194">
    <property type="entry name" value="HELICASE_CTER"/>
    <property type="match status" value="1"/>
</dbReference>
<evidence type="ECO:0000259" key="2">
    <source>
        <dbReference type="PROSITE" id="PS51194"/>
    </source>
</evidence>
<name>A0ABT8UCB4_9MYCO</name>
<accession>A0ABT8UCB4</accession>
<evidence type="ECO:0000313" key="4">
    <source>
        <dbReference type="Proteomes" id="UP001168823"/>
    </source>
</evidence>
<dbReference type="EMBL" id="JAUMSQ010000005">
    <property type="protein sequence ID" value="MDO3634455.1"/>
    <property type="molecule type" value="Genomic_DNA"/>
</dbReference>
<keyword evidence="3" id="KW-0347">Helicase</keyword>
<dbReference type="GO" id="GO:0004386">
    <property type="term" value="F:helicase activity"/>
    <property type="evidence" value="ECO:0007669"/>
    <property type="project" value="UniProtKB-KW"/>
</dbReference>
<dbReference type="InterPro" id="IPR027417">
    <property type="entry name" value="P-loop_NTPase"/>
</dbReference>
<keyword evidence="3" id="KW-0378">Hydrolase</keyword>
<dbReference type="PANTHER" id="PTHR47396">
    <property type="entry name" value="TYPE I RESTRICTION ENZYME ECOKI R PROTEIN"/>
    <property type="match status" value="1"/>
</dbReference>